<dbReference type="EMBL" id="CABVHG010000003">
    <property type="protein sequence ID" value="VVM47907.1"/>
    <property type="molecule type" value="Genomic_DNA"/>
</dbReference>
<sequence length="70" mass="7448">MVFGSYELGRVPSVFSENRAAIFSMDLYSLEAASIDVSFSDGIVRLTLLITSETAGAELALSLAEATQKS</sequence>
<dbReference type="AlphaFoldDB" id="A0A5E6PYB4"/>
<dbReference type="Proteomes" id="UP000326595">
    <property type="component" value="Chromosome"/>
</dbReference>
<protein>
    <submittedName>
        <fullName evidence="2">Uncharacterized protein</fullName>
    </submittedName>
</protein>
<evidence type="ECO:0000313" key="1">
    <source>
        <dbReference type="EMBL" id="CAK9887516.1"/>
    </source>
</evidence>
<reference evidence="2" key="1">
    <citation type="submission" date="2019-09" db="EMBL/GenBank/DDBJ databases">
        <authorList>
            <person name="Chandra G."/>
            <person name="Truman W A."/>
        </authorList>
    </citation>
    <scope>NUCLEOTIDE SEQUENCE [LARGE SCALE GENOMIC DNA]</scope>
    <source>
        <strain evidence="2">PS652</strain>
    </source>
</reference>
<gene>
    <name evidence="1" type="ORF">PS652_00316</name>
    <name evidence="2" type="ORF">PS652_00626</name>
</gene>
<evidence type="ECO:0000313" key="3">
    <source>
        <dbReference type="Proteomes" id="UP000326595"/>
    </source>
</evidence>
<accession>A0A5E6PYB4</accession>
<evidence type="ECO:0000313" key="2">
    <source>
        <dbReference type="EMBL" id="VVM47907.1"/>
    </source>
</evidence>
<dbReference type="EMBL" id="OZ024668">
    <property type="protein sequence ID" value="CAK9887516.1"/>
    <property type="molecule type" value="Genomic_DNA"/>
</dbReference>
<organism evidence="2">
    <name type="scientific">Pseudomonas fluorescens</name>
    <dbReference type="NCBI Taxonomy" id="294"/>
    <lineage>
        <taxon>Bacteria</taxon>
        <taxon>Pseudomonadati</taxon>
        <taxon>Pseudomonadota</taxon>
        <taxon>Gammaproteobacteria</taxon>
        <taxon>Pseudomonadales</taxon>
        <taxon>Pseudomonadaceae</taxon>
        <taxon>Pseudomonas</taxon>
    </lineage>
</organism>
<proteinExistence type="predicted"/>
<reference evidence="1 3" key="2">
    <citation type="submission" date="2024-03" db="EMBL/GenBank/DDBJ databases">
        <authorList>
            <person name="Alaster D. Moffat"/>
            <person name="Govind Chandra"/>
            <person name="Andrew W. Truman"/>
        </authorList>
    </citation>
    <scope>NUCLEOTIDE SEQUENCE [LARGE SCALE GENOMIC DNA]</scope>
    <source>
        <strain evidence="1">PS652</strain>
    </source>
</reference>
<name>A0A5E6PYB4_PSEFL</name>